<proteinExistence type="predicted"/>
<protein>
    <submittedName>
        <fullName evidence="2">Uncharacterized protein</fullName>
    </submittedName>
</protein>
<evidence type="ECO:0000313" key="2">
    <source>
        <dbReference type="EMBL" id="SES90625.1"/>
    </source>
</evidence>
<keyword evidence="1" id="KW-0732">Signal</keyword>
<dbReference type="AlphaFoldDB" id="A0A1I0A8X5"/>
<gene>
    <name evidence="2" type="ORF">SAMN05216412_102155</name>
</gene>
<dbReference type="EMBL" id="FOHI01000002">
    <property type="protein sequence ID" value="SES90625.1"/>
    <property type="molecule type" value="Genomic_DNA"/>
</dbReference>
<dbReference type="RefSeq" id="WP_074705653.1">
    <property type="nucleotide sequence ID" value="NZ_FOHI01000002.1"/>
</dbReference>
<reference evidence="2 3" key="1">
    <citation type="submission" date="2016-10" db="EMBL/GenBank/DDBJ databases">
        <authorList>
            <person name="de Groot N.N."/>
        </authorList>
    </citation>
    <scope>NUCLEOTIDE SEQUENCE [LARGE SCALE GENOMIC DNA]</scope>
    <source>
        <strain evidence="2 3">Nl7</strain>
    </source>
</reference>
<name>A0A1I0A8X5_9PROT</name>
<sequence>MKLAVITTAVAISSTVIAAWVLAAALRHSVFFYTADGYMSPRTAVRVGLMKDEEASFSGGLAFRKTGGGGYDYREEMAIAFIDQTGHTDIDLLAVCERLGDCELRK</sequence>
<evidence type="ECO:0000256" key="1">
    <source>
        <dbReference type="SAM" id="SignalP"/>
    </source>
</evidence>
<dbReference type="Proteomes" id="UP000183339">
    <property type="component" value="Unassembled WGS sequence"/>
</dbReference>
<feature type="signal peptide" evidence="1">
    <location>
        <begin position="1"/>
        <end position="18"/>
    </location>
</feature>
<dbReference type="OrthoDB" id="8565169at2"/>
<organism evidence="2 3">
    <name type="scientific">Nitrosospira multiformis</name>
    <dbReference type="NCBI Taxonomy" id="1231"/>
    <lineage>
        <taxon>Bacteria</taxon>
        <taxon>Pseudomonadati</taxon>
        <taxon>Pseudomonadota</taxon>
        <taxon>Betaproteobacteria</taxon>
        <taxon>Nitrosomonadales</taxon>
        <taxon>Nitrosomonadaceae</taxon>
        <taxon>Nitrosospira</taxon>
    </lineage>
</organism>
<feature type="chain" id="PRO_5010303977" evidence="1">
    <location>
        <begin position="19"/>
        <end position="106"/>
    </location>
</feature>
<evidence type="ECO:0000313" key="3">
    <source>
        <dbReference type="Proteomes" id="UP000183339"/>
    </source>
</evidence>
<accession>A0A1I0A8X5</accession>